<accession>A0AAD8Y1R9</accession>
<sequence length="77" mass="8918">MEHYKAEHNKLLKEDMTLLELALWKAMLDGNREDDASILEMPAKKTNLNIESIRNKRRITSGASIVIKNVLPFLKLR</sequence>
<gene>
    <name evidence="1" type="ORF">QTG54_011197</name>
</gene>
<keyword evidence="2" id="KW-1185">Reference proteome</keyword>
<protein>
    <submittedName>
        <fullName evidence="1">Uncharacterized protein</fullName>
    </submittedName>
</protein>
<reference evidence="1" key="1">
    <citation type="submission" date="2023-06" db="EMBL/GenBank/DDBJ databases">
        <title>Survivors Of The Sea: Transcriptome response of Skeletonema marinoi to long-term dormancy.</title>
        <authorList>
            <person name="Pinder M.I.M."/>
            <person name="Kourtchenko O."/>
            <person name="Robertson E.K."/>
            <person name="Larsson T."/>
            <person name="Maumus F."/>
            <person name="Osuna-Cruz C.M."/>
            <person name="Vancaester E."/>
            <person name="Stenow R."/>
            <person name="Vandepoele K."/>
            <person name="Ploug H."/>
            <person name="Bruchert V."/>
            <person name="Godhe A."/>
            <person name="Topel M."/>
        </authorList>
    </citation>
    <scope>NUCLEOTIDE SEQUENCE</scope>
    <source>
        <strain evidence="1">R05AC</strain>
    </source>
</reference>
<evidence type="ECO:0000313" key="1">
    <source>
        <dbReference type="EMBL" id="KAK1737903.1"/>
    </source>
</evidence>
<dbReference type="EMBL" id="JATAAI010000022">
    <property type="protein sequence ID" value="KAK1737903.1"/>
    <property type="molecule type" value="Genomic_DNA"/>
</dbReference>
<dbReference type="AlphaFoldDB" id="A0AAD8Y1R9"/>
<name>A0AAD8Y1R9_9STRA</name>
<proteinExistence type="predicted"/>
<comment type="caution">
    <text evidence="1">The sequence shown here is derived from an EMBL/GenBank/DDBJ whole genome shotgun (WGS) entry which is preliminary data.</text>
</comment>
<organism evidence="1 2">
    <name type="scientific">Skeletonema marinoi</name>
    <dbReference type="NCBI Taxonomy" id="267567"/>
    <lineage>
        <taxon>Eukaryota</taxon>
        <taxon>Sar</taxon>
        <taxon>Stramenopiles</taxon>
        <taxon>Ochrophyta</taxon>
        <taxon>Bacillariophyta</taxon>
        <taxon>Coscinodiscophyceae</taxon>
        <taxon>Thalassiosirophycidae</taxon>
        <taxon>Thalassiosirales</taxon>
        <taxon>Skeletonemataceae</taxon>
        <taxon>Skeletonema</taxon>
        <taxon>Skeletonema marinoi-dohrnii complex</taxon>
    </lineage>
</organism>
<evidence type="ECO:0000313" key="2">
    <source>
        <dbReference type="Proteomes" id="UP001224775"/>
    </source>
</evidence>
<dbReference type="Proteomes" id="UP001224775">
    <property type="component" value="Unassembled WGS sequence"/>
</dbReference>